<dbReference type="Proteomes" id="UP001255856">
    <property type="component" value="Unassembled WGS sequence"/>
</dbReference>
<evidence type="ECO:0000256" key="5">
    <source>
        <dbReference type="ARBA" id="ARBA00023015"/>
    </source>
</evidence>
<evidence type="ECO:0000256" key="10">
    <source>
        <dbReference type="SAM" id="MobiDB-lite"/>
    </source>
</evidence>
<gene>
    <name evidence="12" type="ORF">QBZ16_005136</name>
</gene>
<keyword evidence="2 9" id="KW-0158">Chromosome</keyword>
<protein>
    <recommendedName>
        <fullName evidence="9">FACT complex subunit SSRP1</fullName>
    </recommendedName>
</protein>
<dbReference type="GO" id="GO:0042393">
    <property type="term" value="F:histone binding"/>
    <property type="evidence" value="ECO:0007669"/>
    <property type="project" value="TreeGrafter"/>
</dbReference>
<evidence type="ECO:0000313" key="13">
    <source>
        <dbReference type="Proteomes" id="UP001255856"/>
    </source>
</evidence>
<evidence type="ECO:0000256" key="3">
    <source>
        <dbReference type="ARBA" id="ARBA00022705"/>
    </source>
</evidence>
<comment type="similarity">
    <text evidence="1 9">Belongs to the SSRP1 family.</text>
</comment>
<evidence type="ECO:0000256" key="1">
    <source>
        <dbReference type="ARBA" id="ARBA00010060"/>
    </source>
</evidence>
<dbReference type="Gene3D" id="2.30.29.30">
    <property type="entry name" value="Pleckstrin-homology domain (PH domain)/Phosphotyrosine-binding domain (PTB)"/>
    <property type="match status" value="1"/>
</dbReference>
<evidence type="ECO:0000256" key="8">
    <source>
        <dbReference type="ARBA" id="ARBA00023242"/>
    </source>
</evidence>
<dbReference type="PRINTS" id="PR00887">
    <property type="entry name" value="SSRCOGNITION"/>
</dbReference>
<dbReference type="InterPro" id="IPR050454">
    <property type="entry name" value="RTT106/SSRP1_HistChap/FACT"/>
</dbReference>
<dbReference type="AlphaFoldDB" id="A0AAD9MKS7"/>
<keyword evidence="8 9" id="KW-0539">Nucleus</keyword>
<evidence type="ECO:0000256" key="9">
    <source>
        <dbReference type="RuleBase" id="RU364013"/>
    </source>
</evidence>
<dbReference type="InterPro" id="IPR000969">
    <property type="entry name" value="SSRP1/POB3"/>
</dbReference>
<keyword evidence="3 9" id="KW-0235">DNA replication</keyword>
<dbReference type="SMART" id="SM01287">
    <property type="entry name" value="Rtt106"/>
    <property type="match status" value="1"/>
</dbReference>
<proteinExistence type="inferred from homology"/>
<name>A0AAD9MKS7_PROWI</name>
<evidence type="ECO:0000256" key="4">
    <source>
        <dbReference type="ARBA" id="ARBA00022763"/>
    </source>
</evidence>
<evidence type="ECO:0000259" key="11">
    <source>
        <dbReference type="SMART" id="SM01287"/>
    </source>
</evidence>
<keyword evidence="4 9" id="KW-0227">DNA damage</keyword>
<keyword evidence="6 9" id="KW-0804">Transcription</keyword>
<reference evidence="12" key="1">
    <citation type="submission" date="2021-01" db="EMBL/GenBank/DDBJ databases">
        <authorList>
            <person name="Eckstrom K.M.E."/>
        </authorList>
    </citation>
    <scope>NUCLEOTIDE SEQUENCE</scope>
    <source>
        <strain evidence="12">UVCC 0001</strain>
    </source>
</reference>
<sequence length="195" mass="20474">MGVPSDRFGSPDPAVFRSMIQQKSGIPAHIKAKAGVLFPLPAALCFLETPALLIPLDNIKCMELARAGGNSATFDVIVHHKDGRLTEFGMLPREELGPLESYMMTRKIKLGDGEEESASGSEAGSQGGAAGESCGSDESDDEDFDPASSASEEGSGNESDASSDGAEVVSEDDVPSATLRKVMEAEARPTKRKRG</sequence>
<evidence type="ECO:0000256" key="7">
    <source>
        <dbReference type="ARBA" id="ARBA00023204"/>
    </source>
</evidence>
<dbReference type="PANTHER" id="PTHR45849:SF1">
    <property type="entry name" value="FACT COMPLEX SUBUNIT SSRP1"/>
    <property type="match status" value="1"/>
</dbReference>
<evidence type="ECO:0000256" key="6">
    <source>
        <dbReference type="ARBA" id="ARBA00023163"/>
    </source>
</evidence>
<dbReference type="PANTHER" id="PTHR45849">
    <property type="entry name" value="FACT COMPLEX SUBUNIT SSRP1"/>
    <property type="match status" value="1"/>
</dbReference>
<dbReference type="Pfam" id="PF08512">
    <property type="entry name" value="Rttp106-like_middle"/>
    <property type="match status" value="1"/>
</dbReference>
<dbReference type="EMBL" id="JASFZW010000008">
    <property type="protein sequence ID" value="KAK2076908.1"/>
    <property type="molecule type" value="Genomic_DNA"/>
</dbReference>
<dbReference type="GO" id="GO:0035101">
    <property type="term" value="C:FACT complex"/>
    <property type="evidence" value="ECO:0007669"/>
    <property type="project" value="TreeGrafter"/>
</dbReference>
<comment type="function">
    <text evidence="9">Component of the FACT complex, a general chromatin factor that acts to reorganize nucleosomes. The FACT complex is involved in multiple processes that require DNA as a template such as mRNA elongation, DNA replication and DNA repair. During transcription elongation the FACT complex acts as a histone chaperone that both destabilizes and restores nucleosomal structure. It facilitates the passage of RNA polymerase II and transcription by promoting the dissociation of one histone H2A-H2B dimer from the nucleosome, then subsequently promotes the reestablishment of the nucleosome following the passage of RNA polymerase II.</text>
</comment>
<evidence type="ECO:0000256" key="2">
    <source>
        <dbReference type="ARBA" id="ARBA00022454"/>
    </source>
</evidence>
<dbReference type="GO" id="GO:0006260">
    <property type="term" value="P:DNA replication"/>
    <property type="evidence" value="ECO:0007669"/>
    <property type="project" value="UniProtKB-KW"/>
</dbReference>
<feature type="region of interest" description="Disordered" evidence="10">
    <location>
        <begin position="112"/>
        <end position="195"/>
    </location>
</feature>
<keyword evidence="5 9" id="KW-0805">Transcription regulation</keyword>
<keyword evidence="7 9" id="KW-0234">DNA repair</keyword>
<accession>A0AAD9MKS7</accession>
<keyword evidence="13" id="KW-1185">Reference proteome</keyword>
<dbReference type="GO" id="GO:0003677">
    <property type="term" value="F:DNA binding"/>
    <property type="evidence" value="ECO:0007669"/>
    <property type="project" value="InterPro"/>
</dbReference>
<evidence type="ECO:0000313" key="12">
    <source>
        <dbReference type="EMBL" id="KAK2076908.1"/>
    </source>
</evidence>
<dbReference type="SUPFAM" id="SSF50729">
    <property type="entry name" value="PH domain-like"/>
    <property type="match status" value="1"/>
</dbReference>
<organism evidence="12 13">
    <name type="scientific">Prototheca wickerhamii</name>
    <dbReference type="NCBI Taxonomy" id="3111"/>
    <lineage>
        <taxon>Eukaryota</taxon>
        <taxon>Viridiplantae</taxon>
        <taxon>Chlorophyta</taxon>
        <taxon>core chlorophytes</taxon>
        <taxon>Trebouxiophyceae</taxon>
        <taxon>Chlorellales</taxon>
        <taxon>Chlorellaceae</taxon>
        <taxon>Prototheca</taxon>
    </lineage>
</organism>
<dbReference type="InterPro" id="IPR013719">
    <property type="entry name" value="RTT106/SPT16-like_middle_dom"/>
</dbReference>
<comment type="caution">
    <text evidence="12">The sequence shown here is derived from an EMBL/GenBank/DDBJ whole genome shotgun (WGS) entry which is preliminary data.</text>
</comment>
<feature type="domain" description="Histone chaperone RTT106/FACT complex subunit SPT16-like middle" evidence="11">
    <location>
        <begin position="23"/>
        <end position="113"/>
    </location>
</feature>
<feature type="compositionally biased region" description="Acidic residues" evidence="10">
    <location>
        <begin position="135"/>
        <end position="145"/>
    </location>
</feature>
<dbReference type="InterPro" id="IPR011993">
    <property type="entry name" value="PH-like_dom_sf"/>
</dbReference>
<feature type="compositionally biased region" description="Low complexity" evidence="10">
    <location>
        <begin position="146"/>
        <end position="165"/>
    </location>
</feature>
<dbReference type="GO" id="GO:0031491">
    <property type="term" value="F:nucleosome binding"/>
    <property type="evidence" value="ECO:0007669"/>
    <property type="project" value="TreeGrafter"/>
</dbReference>
<dbReference type="GO" id="GO:0006281">
    <property type="term" value="P:DNA repair"/>
    <property type="evidence" value="ECO:0007669"/>
    <property type="project" value="UniProtKB-KW"/>
</dbReference>
<comment type="subcellular location">
    <subcellularLocation>
        <location evidence="9">Nucleus</location>
    </subcellularLocation>
    <subcellularLocation>
        <location evidence="9">Chromosome</location>
    </subcellularLocation>
</comment>